<proteinExistence type="predicted"/>
<dbReference type="InterPro" id="IPR010982">
    <property type="entry name" value="Lambda_DNA-bd_dom_sf"/>
</dbReference>
<dbReference type="SMART" id="SM00530">
    <property type="entry name" value="HTH_XRE"/>
    <property type="match status" value="1"/>
</dbReference>
<dbReference type="Proteomes" id="UP001595444">
    <property type="component" value="Unassembled WGS sequence"/>
</dbReference>
<evidence type="ECO:0000259" key="1">
    <source>
        <dbReference type="PROSITE" id="PS50943"/>
    </source>
</evidence>
<gene>
    <name evidence="2" type="ORF">ACFOKA_05740</name>
</gene>
<dbReference type="InterPro" id="IPR001387">
    <property type="entry name" value="Cro/C1-type_HTH"/>
</dbReference>
<dbReference type="EMBL" id="JBHRSL010000002">
    <property type="protein sequence ID" value="MFC3051400.1"/>
    <property type="molecule type" value="Genomic_DNA"/>
</dbReference>
<keyword evidence="3" id="KW-1185">Reference proteome</keyword>
<name>A0ABV7D3E6_9PROT</name>
<evidence type="ECO:0000313" key="3">
    <source>
        <dbReference type="Proteomes" id="UP001595444"/>
    </source>
</evidence>
<protein>
    <submittedName>
        <fullName evidence="2">Helix-turn-helix domain-containing protein</fullName>
    </submittedName>
</protein>
<comment type="caution">
    <text evidence="2">The sequence shown here is derived from an EMBL/GenBank/DDBJ whole genome shotgun (WGS) entry which is preliminary data.</text>
</comment>
<dbReference type="Gene3D" id="1.10.260.40">
    <property type="entry name" value="lambda repressor-like DNA-binding domains"/>
    <property type="match status" value="1"/>
</dbReference>
<dbReference type="Pfam" id="PF01381">
    <property type="entry name" value="HTH_3"/>
    <property type="match status" value="1"/>
</dbReference>
<evidence type="ECO:0000313" key="2">
    <source>
        <dbReference type="EMBL" id="MFC3051400.1"/>
    </source>
</evidence>
<feature type="domain" description="HTH cro/C1-type" evidence="1">
    <location>
        <begin position="6"/>
        <end position="61"/>
    </location>
</feature>
<dbReference type="PROSITE" id="PS50943">
    <property type="entry name" value="HTH_CROC1"/>
    <property type="match status" value="1"/>
</dbReference>
<dbReference type="RefSeq" id="WP_194211524.1">
    <property type="nucleotide sequence ID" value="NZ_CP061205.1"/>
</dbReference>
<accession>A0ABV7D3E6</accession>
<dbReference type="CDD" id="cd00093">
    <property type="entry name" value="HTH_XRE"/>
    <property type="match status" value="1"/>
</dbReference>
<organism evidence="2 3">
    <name type="scientific">Kordiimonas pumila</name>
    <dbReference type="NCBI Taxonomy" id="2161677"/>
    <lineage>
        <taxon>Bacteria</taxon>
        <taxon>Pseudomonadati</taxon>
        <taxon>Pseudomonadota</taxon>
        <taxon>Alphaproteobacteria</taxon>
        <taxon>Kordiimonadales</taxon>
        <taxon>Kordiimonadaceae</taxon>
        <taxon>Kordiimonas</taxon>
    </lineage>
</organism>
<reference evidence="3" key="1">
    <citation type="journal article" date="2019" name="Int. J. Syst. Evol. Microbiol.">
        <title>The Global Catalogue of Microorganisms (GCM) 10K type strain sequencing project: providing services to taxonomists for standard genome sequencing and annotation.</title>
        <authorList>
            <consortium name="The Broad Institute Genomics Platform"/>
            <consortium name="The Broad Institute Genome Sequencing Center for Infectious Disease"/>
            <person name="Wu L."/>
            <person name="Ma J."/>
        </authorList>
    </citation>
    <scope>NUCLEOTIDE SEQUENCE [LARGE SCALE GENOMIC DNA]</scope>
    <source>
        <strain evidence="3">KCTC 62164</strain>
    </source>
</reference>
<dbReference type="SUPFAM" id="SSF47413">
    <property type="entry name" value="lambda repressor-like DNA-binding domains"/>
    <property type="match status" value="1"/>
</dbReference>
<sequence length="99" mass="11423">MFFTTLRSQRKSCHFTQDEVAFLLGGVCGTKVTRYERGTRTPPLETVLALEIIYGTSARDLFPDQYRTMQKQITKRARALLKTNRGSPYKRQHLKAIIT</sequence>